<accession>A0A8J3MY11</accession>
<proteinExistence type="predicted"/>
<dbReference type="SUPFAM" id="SSF55729">
    <property type="entry name" value="Acyl-CoA N-acyltransferases (Nat)"/>
    <property type="match status" value="1"/>
</dbReference>
<organism evidence="4 5">
    <name type="scientific">Reticulibacter mediterranei</name>
    <dbReference type="NCBI Taxonomy" id="2778369"/>
    <lineage>
        <taxon>Bacteria</taxon>
        <taxon>Bacillati</taxon>
        <taxon>Chloroflexota</taxon>
        <taxon>Ktedonobacteria</taxon>
        <taxon>Ktedonobacterales</taxon>
        <taxon>Reticulibacteraceae</taxon>
        <taxon>Reticulibacter</taxon>
    </lineage>
</organism>
<dbReference type="EMBL" id="BNJK01000001">
    <property type="protein sequence ID" value="GHO91509.1"/>
    <property type="molecule type" value="Genomic_DNA"/>
</dbReference>
<dbReference type="Gene3D" id="3.40.630.30">
    <property type="match status" value="1"/>
</dbReference>
<feature type="domain" description="N-acetyltransferase" evidence="3">
    <location>
        <begin position="4"/>
        <end position="162"/>
    </location>
</feature>
<sequence>MDTPFIRLAAEQDIDQLIPLYTEFHEFHVLGVPDRLRRPDIYDEAWLRDALHTILSNDDAALFVVDSGEELLGLAEVYLRQDEPHSLTVAHRYGYLQSLIISASHRKKGLGKQLVTAAQQWAKERDATEMQLDTWEFETGPLVFYESLGYRTLKRYLVTDLS</sequence>
<keyword evidence="5" id="KW-1185">Reference proteome</keyword>
<keyword evidence="1" id="KW-0808">Transferase</keyword>
<dbReference type="PROSITE" id="PS51186">
    <property type="entry name" value="GNAT"/>
    <property type="match status" value="1"/>
</dbReference>
<evidence type="ECO:0000313" key="5">
    <source>
        <dbReference type="Proteomes" id="UP000597444"/>
    </source>
</evidence>
<dbReference type="InterPro" id="IPR000182">
    <property type="entry name" value="GNAT_dom"/>
</dbReference>
<dbReference type="InterPro" id="IPR016181">
    <property type="entry name" value="Acyl_CoA_acyltransferase"/>
</dbReference>
<gene>
    <name evidence="4" type="ORF">KSF_015570</name>
</gene>
<dbReference type="Pfam" id="PF00583">
    <property type="entry name" value="Acetyltransf_1"/>
    <property type="match status" value="1"/>
</dbReference>
<dbReference type="Proteomes" id="UP000597444">
    <property type="component" value="Unassembled WGS sequence"/>
</dbReference>
<dbReference type="RefSeq" id="WP_220202403.1">
    <property type="nucleotide sequence ID" value="NZ_BNJK01000001.1"/>
</dbReference>
<dbReference type="PANTHER" id="PTHR43877">
    <property type="entry name" value="AMINOALKYLPHOSPHONATE N-ACETYLTRANSFERASE-RELATED-RELATED"/>
    <property type="match status" value="1"/>
</dbReference>
<evidence type="ECO:0000313" key="4">
    <source>
        <dbReference type="EMBL" id="GHO91509.1"/>
    </source>
</evidence>
<evidence type="ECO:0000256" key="2">
    <source>
        <dbReference type="ARBA" id="ARBA00023315"/>
    </source>
</evidence>
<protein>
    <submittedName>
        <fullName evidence="4">N-acetyltransferase</fullName>
    </submittedName>
</protein>
<dbReference type="AlphaFoldDB" id="A0A8J3MY11"/>
<dbReference type="PANTHER" id="PTHR43877:SF2">
    <property type="entry name" value="AMINOALKYLPHOSPHONATE N-ACETYLTRANSFERASE-RELATED"/>
    <property type="match status" value="1"/>
</dbReference>
<reference evidence="4" key="1">
    <citation type="submission" date="2020-10" db="EMBL/GenBank/DDBJ databases">
        <title>Taxonomic study of unclassified bacteria belonging to the class Ktedonobacteria.</title>
        <authorList>
            <person name="Yabe S."/>
            <person name="Wang C.M."/>
            <person name="Zheng Y."/>
            <person name="Sakai Y."/>
            <person name="Cavaletti L."/>
            <person name="Monciardini P."/>
            <person name="Donadio S."/>
        </authorList>
    </citation>
    <scope>NUCLEOTIDE SEQUENCE</scope>
    <source>
        <strain evidence="4">ID150040</strain>
    </source>
</reference>
<dbReference type="InterPro" id="IPR050832">
    <property type="entry name" value="Bact_Acetyltransf"/>
</dbReference>
<evidence type="ECO:0000256" key="1">
    <source>
        <dbReference type="ARBA" id="ARBA00022679"/>
    </source>
</evidence>
<evidence type="ECO:0000259" key="3">
    <source>
        <dbReference type="PROSITE" id="PS51186"/>
    </source>
</evidence>
<keyword evidence="2" id="KW-0012">Acyltransferase</keyword>
<name>A0A8J3MY11_9CHLR</name>
<dbReference type="CDD" id="cd04301">
    <property type="entry name" value="NAT_SF"/>
    <property type="match status" value="1"/>
</dbReference>
<dbReference type="GO" id="GO:0016747">
    <property type="term" value="F:acyltransferase activity, transferring groups other than amino-acyl groups"/>
    <property type="evidence" value="ECO:0007669"/>
    <property type="project" value="InterPro"/>
</dbReference>
<comment type="caution">
    <text evidence="4">The sequence shown here is derived from an EMBL/GenBank/DDBJ whole genome shotgun (WGS) entry which is preliminary data.</text>
</comment>